<accession>A0A2G1WAC2</accession>
<name>A0A2G1WAC2_9BACT</name>
<organism evidence="5 6">
    <name type="scientific">Rhodopirellula bahusiensis</name>
    <dbReference type="NCBI Taxonomy" id="2014065"/>
    <lineage>
        <taxon>Bacteria</taxon>
        <taxon>Pseudomonadati</taxon>
        <taxon>Planctomycetota</taxon>
        <taxon>Planctomycetia</taxon>
        <taxon>Pirellulales</taxon>
        <taxon>Pirellulaceae</taxon>
        <taxon>Rhodopirellula</taxon>
    </lineage>
</organism>
<dbReference type="Pfam" id="PF03629">
    <property type="entry name" value="SASA"/>
    <property type="match status" value="1"/>
</dbReference>
<reference evidence="5 6" key="1">
    <citation type="submission" date="2017-06" db="EMBL/GenBank/DDBJ databases">
        <title>Description of Rhodopirellula bahusiensis sp. nov.</title>
        <authorList>
            <person name="Kizina J."/>
            <person name="Harder J."/>
        </authorList>
    </citation>
    <scope>NUCLEOTIDE SEQUENCE [LARGE SCALE GENOMIC DNA]</scope>
    <source>
        <strain evidence="5 6">SWK21</strain>
    </source>
</reference>
<evidence type="ECO:0000259" key="4">
    <source>
        <dbReference type="Pfam" id="PF03629"/>
    </source>
</evidence>
<evidence type="ECO:0000256" key="1">
    <source>
        <dbReference type="ARBA" id="ARBA00022801"/>
    </source>
</evidence>
<evidence type="ECO:0000256" key="3">
    <source>
        <dbReference type="SAM" id="SignalP"/>
    </source>
</evidence>
<dbReference type="Gene3D" id="3.40.50.1110">
    <property type="entry name" value="SGNH hydrolase"/>
    <property type="match status" value="1"/>
</dbReference>
<gene>
    <name evidence="5" type="ORF">CEE69_07235</name>
</gene>
<sequence>MLRCVCLVGCLLVVIPARGETPAEPSSSKPLQVYILAGQSNMEGHAKVETIDYMSEDPQSKSLLAKMRNEDGTFRVCDRVSISYLTGRGDNNGEGVGKLTTGYGSRPKPSEDGGKIGPEFTFGLTIEEHTDAPVLLIKTAWGGKSLFYDFRPPSAGVYPRTKNDIERDRNHEEDSGKYYRLMVQHVKSVLGDLDRVVPGYQDDQGFELAGFVWFQGWNDVVNRDVYPRLPADSEQNRFEKYSEWMADFIRDVRSDLGDVDSSATDLPFVIGVMGVDGEHPSPDHRQFRDAMAAPAKMDAFRGNVVAVPTGPYWDEPLGAIASKFGEVRQKSYQLRTKQRGHENHDGSMSKEQQAEFMQEFERELISEEELALWKRGASNAGYHYLGCGKTMAQIGEAFAWAVLELQGNSGDSSN</sequence>
<dbReference type="Proteomes" id="UP000225740">
    <property type="component" value="Unassembled WGS sequence"/>
</dbReference>
<dbReference type="InterPro" id="IPR052940">
    <property type="entry name" value="Carb_Esterase_6"/>
</dbReference>
<feature type="chain" id="PRO_5013961770" description="Sialate O-acetylesterase domain-containing protein" evidence="3">
    <location>
        <begin position="20"/>
        <end position="414"/>
    </location>
</feature>
<dbReference type="InterPro" id="IPR005181">
    <property type="entry name" value="SASA"/>
</dbReference>
<dbReference type="GO" id="GO:0016788">
    <property type="term" value="F:hydrolase activity, acting on ester bonds"/>
    <property type="evidence" value="ECO:0007669"/>
    <property type="project" value="UniProtKB-ARBA"/>
</dbReference>
<feature type="signal peptide" evidence="3">
    <location>
        <begin position="1"/>
        <end position="19"/>
    </location>
</feature>
<dbReference type="GeneID" id="90608000"/>
<keyword evidence="6" id="KW-1185">Reference proteome</keyword>
<dbReference type="PANTHER" id="PTHR31988">
    <property type="entry name" value="ESTERASE, PUTATIVE (DUF303)-RELATED"/>
    <property type="match status" value="1"/>
</dbReference>
<proteinExistence type="predicted"/>
<comment type="caution">
    <text evidence="5">The sequence shown here is derived from an EMBL/GenBank/DDBJ whole genome shotgun (WGS) entry which is preliminary data.</text>
</comment>
<evidence type="ECO:0000313" key="5">
    <source>
        <dbReference type="EMBL" id="PHQ35984.1"/>
    </source>
</evidence>
<dbReference type="AlphaFoldDB" id="A0A2G1WAC2"/>
<feature type="region of interest" description="Disordered" evidence="2">
    <location>
        <begin position="96"/>
        <end position="115"/>
    </location>
</feature>
<dbReference type="OrthoDB" id="209830at2"/>
<dbReference type="PANTHER" id="PTHR31988:SF19">
    <property type="entry name" value="9-O-ACETYL-N-ACETYLNEURAMINIC ACID DEACETYLASE-RELATED"/>
    <property type="match status" value="1"/>
</dbReference>
<dbReference type="RefSeq" id="WP_099260064.1">
    <property type="nucleotide sequence ID" value="NZ_NIZW01000004.1"/>
</dbReference>
<evidence type="ECO:0000256" key="2">
    <source>
        <dbReference type="SAM" id="MobiDB-lite"/>
    </source>
</evidence>
<keyword evidence="1" id="KW-0378">Hydrolase</keyword>
<evidence type="ECO:0000313" key="6">
    <source>
        <dbReference type="Proteomes" id="UP000225740"/>
    </source>
</evidence>
<dbReference type="EMBL" id="NIZW01000004">
    <property type="protein sequence ID" value="PHQ35984.1"/>
    <property type="molecule type" value="Genomic_DNA"/>
</dbReference>
<feature type="domain" description="Sialate O-acetylesterase" evidence="4">
    <location>
        <begin position="31"/>
        <end position="276"/>
    </location>
</feature>
<dbReference type="SUPFAM" id="SSF52266">
    <property type="entry name" value="SGNH hydrolase"/>
    <property type="match status" value="1"/>
</dbReference>
<keyword evidence="3" id="KW-0732">Signal</keyword>
<dbReference type="InterPro" id="IPR036514">
    <property type="entry name" value="SGNH_hydro_sf"/>
</dbReference>
<protein>
    <recommendedName>
        <fullName evidence="4">Sialate O-acetylesterase domain-containing protein</fullName>
    </recommendedName>
</protein>